<evidence type="ECO:0000313" key="2">
    <source>
        <dbReference type="EMBL" id="CAG4886722.1"/>
    </source>
</evidence>
<protein>
    <submittedName>
        <fullName evidence="2">Uncharacterized protein</fullName>
    </submittedName>
</protein>
<proteinExistence type="predicted"/>
<sequence length="47" mass="4958">MMESRTPDTQGAAASVTHKAATQGTCAGVAFGSVTEIRRRYASGDRR</sequence>
<dbReference type="EMBL" id="CAJQZC010000001">
    <property type="protein sequence ID" value="CAG4886722.1"/>
    <property type="molecule type" value="Genomic_DNA"/>
</dbReference>
<dbReference type="Proteomes" id="UP000789704">
    <property type="component" value="Unassembled WGS sequence"/>
</dbReference>
<organism evidence="2 3">
    <name type="scientific">Paraburkholderia saeva</name>
    <dbReference type="NCBI Taxonomy" id="2777537"/>
    <lineage>
        <taxon>Bacteria</taxon>
        <taxon>Pseudomonadati</taxon>
        <taxon>Pseudomonadota</taxon>
        <taxon>Betaproteobacteria</taxon>
        <taxon>Burkholderiales</taxon>
        <taxon>Burkholderiaceae</taxon>
        <taxon>Paraburkholderia</taxon>
    </lineage>
</organism>
<feature type="region of interest" description="Disordered" evidence="1">
    <location>
        <begin position="1"/>
        <end position="20"/>
    </location>
</feature>
<gene>
    <name evidence="2" type="ORF">LMG31841_00249</name>
</gene>
<evidence type="ECO:0000313" key="3">
    <source>
        <dbReference type="Proteomes" id="UP000789704"/>
    </source>
</evidence>
<dbReference type="AlphaFoldDB" id="A0A9N8X0Q6"/>
<accession>A0A9N8X0Q6</accession>
<evidence type="ECO:0000256" key="1">
    <source>
        <dbReference type="SAM" id="MobiDB-lite"/>
    </source>
</evidence>
<name>A0A9N8X0Q6_9BURK</name>
<reference evidence="2" key="1">
    <citation type="submission" date="2021-04" db="EMBL/GenBank/DDBJ databases">
        <authorList>
            <person name="Vanwijnsberghe S."/>
        </authorList>
    </citation>
    <scope>NUCLEOTIDE SEQUENCE</scope>
    <source>
        <strain evidence="2">LMG 31841</strain>
    </source>
</reference>
<keyword evidence="3" id="KW-1185">Reference proteome</keyword>
<comment type="caution">
    <text evidence="2">The sequence shown here is derived from an EMBL/GenBank/DDBJ whole genome shotgun (WGS) entry which is preliminary data.</text>
</comment>